<reference evidence="12" key="2">
    <citation type="submission" date="2015-01" db="EMBL/GenBank/DDBJ databases">
        <title>Evolutionary Origins and Diversification of the Mycorrhizal Mutualists.</title>
        <authorList>
            <consortium name="DOE Joint Genome Institute"/>
            <consortium name="Mycorrhizal Genomics Consortium"/>
            <person name="Kohler A."/>
            <person name="Kuo A."/>
            <person name="Nagy L.G."/>
            <person name="Floudas D."/>
            <person name="Copeland A."/>
            <person name="Barry K.W."/>
            <person name="Cichocki N."/>
            <person name="Veneault-Fourrey C."/>
            <person name="LaButti K."/>
            <person name="Lindquist E.A."/>
            <person name="Lipzen A."/>
            <person name="Lundell T."/>
            <person name="Morin E."/>
            <person name="Murat C."/>
            <person name="Riley R."/>
            <person name="Ohm R."/>
            <person name="Sun H."/>
            <person name="Tunlid A."/>
            <person name="Henrissat B."/>
            <person name="Grigoriev I.V."/>
            <person name="Hibbett D.S."/>
            <person name="Martin F."/>
        </authorList>
    </citation>
    <scope>NUCLEOTIDE SEQUENCE [LARGE SCALE GENOMIC DNA]</scope>
    <source>
        <strain evidence="12">MUT 4182</strain>
    </source>
</reference>
<dbReference type="PANTHER" id="PTHR46300:SF7">
    <property type="entry name" value="P450, PUTATIVE (EUROFUNG)-RELATED"/>
    <property type="match status" value="1"/>
</dbReference>
<dbReference type="Gene3D" id="1.10.630.10">
    <property type="entry name" value="Cytochrome P450"/>
    <property type="match status" value="1"/>
</dbReference>
<dbReference type="STRING" id="1051891.A0A0C3LGV6"/>
<dbReference type="InterPro" id="IPR036396">
    <property type="entry name" value="Cyt_P450_sf"/>
</dbReference>
<dbReference type="PANTHER" id="PTHR46300">
    <property type="entry name" value="P450, PUTATIVE (EUROFUNG)-RELATED-RELATED"/>
    <property type="match status" value="1"/>
</dbReference>
<protein>
    <submittedName>
        <fullName evidence="11">Uncharacterized protein</fullName>
    </submittedName>
</protein>
<proteinExistence type="inferred from homology"/>
<sequence length="282" mass="31994">MQFKRDAAWWNKEIEYIKRSAFETAKATALSGGPNVRPSYVTNKLRQLYNNEEELKDVKDKAEEEAAIDHSGFAFFMAGVDTTESSVESLLLAMALFPSVQEKAHAELDKIVGSDRLPTFDDQQAMPYLHAIVLETMRWHPVGTVGMPHTSLKDDTYQGYFIPKGTAVTVNCWGISRNTSYYTNPSVFDPERFLKPTPELDPRRFTFGFGRRICPGNDFAFQSMWILAASILWGFEITMTEKDAAALREDTDKFSLGAVSRPMPFKCQFVPRHERLNDHLGS</sequence>
<evidence type="ECO:0000256" key="3">
    <source>
        <dbReference type="ARBA" id="ARBA00010617"/>
    </source>
</evidence>
<keyword evidence="6 10" id="KW-0560">Oxidoreductase</keyword>
<dbReference type="InterPro" id="IPR002401">
    <property type="entry name" value="Cyt_P450_E_grp-I"/>
</dbReference>
<dbReference type="InterPro" id="IPR017972">
    <property type="entry name" value="Cyt_P450_CS"/>
</dbReference>
<dbReference type="Pfam" id="PF00067">
    <property type="entry name" value="p450"/>
    <property type="match status" value="1"/>
</dbReference>
<gene>
    <name evidence="11" type="ORF">M407DRAFT_241182</name>
</gene>
<name>A0A0C3LGV6_9AGAM</name>
<evidence type="ECO:0000256" key="10">
    <source>
        <dbReference type="RuleBase" id="RU000461"/>
    </source>
</evidence>
<comment type="pathway">
    <text evidence="2">Secondary metabolite biosynthesis.</text>
</comment>
<keyword evidence="7 9" id="KW-0408">Iron</keyword>
<keyword evidence="5 9" id="KW-0479">Metal-binding</keyword>
<dbReference type="PROSITE" id="PS00086">
    <property type="entry name" value="CYTOCHROME_P450"/>
    <property type="match status" value="1"/>
</dbReference>
<dbReference type="Proteomes" id="UP000054248">
    <property type="component" value="Unassembled WGS sequence"/>
</dbReference>
<evidence type="ECO:0000256" key="6">
    <source>
        <dbReference type="ARBA" id="ARBA00023002"/>
    </source>
</evidence>
<evidence type="ECO:0000256" key="5">
    <source>
        <dbReference type="ARBA" id="ARBA00022723"/>
    </source>
</evidence>
<organism evidence="11 12">
    <name type="scientific">Tulasnella calospora MUT 4182</name>
    <dbReference type="NCBI Taxonomy" id="1051891"/>
    <lineage>
        <taxon>Eukaryota</taxon>
        <taxon>Fungi</taxon>
        <taxon>Dikarya</taxon>
        <taxon>Basidiomycota</taxon>
        <taxon>Agaricomycotina</taxon>
        <taxon>Agaricomycetes</taxon>
        <taxon>Cantharellales</taxon>
        <taxon>Tulasnellaceae</taxon>
        <taxon>Tulasnella</taxon>
    </lineage>
</organism>
<dbReference type="EMBL" id="KN822950">
    <property type="protein sequence ID" value="KIO33203.1"/>
    <property type="molecule type" value="Genomic_DNA"/>
</dbReference>
<evidence type="ECO:0000256" key="7">
    <source>
        <dbReference type="ARBA" id="ARBA00023004"/>
    </source>
</evidence>
<keyword evidence="12" id="KW-1185">Reference proteome</keyword>
<evidence type="ECO:0000256" key="1">
    <source>
        <dbReference type="ARBA" id="ARBA00001971"/>
    </source>
</evidence>
<comment type="cofactor">
    <cofactor evidence="1 9">
        <name>heme</name>
        <dbReference type="ChEBI" id="CHEBI:30413"/>
    </cofactor>
</comment>
<dbReference type="PRINTS" id="PR00463">
    <property type="entry name" value="EP450I"/>
</dbReference>
<keyword evidence="8 10" id="KW-0503">Monooxygenase</keyword>
<accession>A0A0C3LGV6</accession>
<dbReference type="GO" id="GO:0004497">
    <property type="term" value="F:monooxygenase activity"/>
    <property type="evidence" value="ECO:0007669"/>
    <property type="project" value="UniProtKB-KW"/>
</dbReference>
<dbReference type="GO" id="GO:0005506">
    <property type="term" value="F:iron ion binding"/>
    <property type="evidence" value="ECO:0007669"/>
    <property type="project" value="InterPro"/>
</dbReference>
<dbReference type="AlphaFoldDB" id="A0A0C3LGV6"/>
<evidence type="ECO:0000256" key="8">
    <source>
        <dbReference type="ARBA" id="ARBA00023033"/>
    </source>
</evidence>
<dbReference type="InterPro" id="IPR050364">
    <property type="entry name" value="Cytochrome_P450_fung"/>
</dbReference>
<dbReference type="OrthoDB" id="2789670at2759"/>
<evidence type="ECO:0000313" key="12">
    <source>
        <dbReference type="Proteomes" id="UP000054248"/>
    </source>
</evidence>
<dbReference type="GO" id="GO:0020037">
    <property type="term" value="F:heme binding"/>
    <property type="evidence" value="ECO:0007669"/>
    <property type="project" value="InterPro"/>
</dbReference>
<feature type="binding site" description="axial binding residue" evidence="9">
    <location>
        <position position="214"/>
    </location>
    <ligand>
        <name>heme</name>
        <dbReference type="ChEBI" id="CHEBI:30413"/>
    </ligand>
    <ligandPart>
        <name>Fe</name>
        <dbReference type="ChEBI" id="CHEBI:18248"/>
    </ligandPart>
</feature>
<dbReference type="HOGENOM" id="CLU_001570_2_0_1"/>
<dbReference type="InterPro" id="IPR001128">
    <property type="entry name" value="Cyt_P450"/>
</dbReference>
<evidence type="ECO:0000256" key="9">
    <source>
        <dbReference type="PIRSR" id="PIRSR602401-1"/>
    </source>
</evidence>
<reference evidence="11 12" key="1">
    <citation type="submission" date="2014-04" db="EMBL/GenBank/DDBJ databases">
        <authorList>
            <consortium name="DOE Joint Genome Institute"/>
            <person name="Kuo A."/>
            <person name="Girlanda M."/>
            <person name="Perotto S."/>
            <person name="Kohler A."/>
            <person name="Nagy L.G."/>
            <person name="Floudas D."/>
            <person name="Copeland A."/>
            <person name="Barry K.W."/>
            <person name="Cichocki N."/>
            <person name="Veneault-Fourrey C."/>
            <person name="LaButti K."/>
            <person name="Lindquist E.A."/>
            <person name="Lipzen A."/>
            <person name="Lundell T."/>
            <person name="Morin E."/>
            <person name="Murat C."/>
            <person name="Sun H."/>
            <person name="Tunlid A."/>
            <person name="Henrissat B."/>
            <person name="Grigoriev I.V."/>
            <person name="Hibbett D.S."/>
            <person name="Martin F."/>
            <person name="Nordberg H.P."/>
            <person name="Cantor M.N."/>
            <person name="Hua S.X."/>
        </authorList>
    </citation>
    <scope>NUCLEOTIDE SEQUENCE [LARGE SCALE GENOMIC DNA]</scope>
    <source>
        <strain evidence="11 12">MUT 4182</strain>
    </source>
</reference>
<dbReference type="SUPFAM" id="SSF48264">
    <property type="entry name" value="Cytochrome P450"/>
    <property type="match status" value="1"/>
</dbReference>
<evidence type="ECO:0000256" key="2">
    <source>
        <dbReference type="ARBA" id="ARBA00005179"/>
    </source>
</evidence>
<dbReference type="PRINTS" id="PR00385">
    <property type="entry name" value="P450"/>
</dbReference>
<comment type="similarity">
    <text evidence="3 10">Belongs to the cytochrome P450 family.</text>
</comment>
<keyword evidence="4 9" id="KW-0349">Heme</keyword>
<dbReference type="GO" id="GO:0016705">
    <property type="term" value="F:oxidoreductase activity, acting on paired donors, with incorporation or reduction of molecular oxygen"/>
    <property type="evidence" value="ECO:0007669"/>
    <property type="project" value="InterPro"/>
</dbReference>
<evidence type="ECO:0000256" key="4">
    <source>
        <dbReference type="ARBA" id="ARBA00022617"/>
    </source>
</evidence>
<evidence type="ECO:0000313" key="11">
    <source>
        <dbReference type="EMBL" id="KIO33203.1"/>
    </source>
</evidence>